<dbReference type="Proteomes" id="UP000000683">
    <property type="component" value="Chromosome"/>
</dbReference>
<organism evidence="1 2">
    <name type="scientific">Alteromonas naphthalenivorans</name>
    <dbReference type="NCBI Taxonomy" id="715451"/>
    <lineage>
        <taxon>Bacteria</taxon>
        <taxon>Pseudomonadati</taxon>
        <taxon>Pseudomonadota</taxon>
        <taxon>Gammaproteobacteria</taxon>
        <taxon>Alteromonadales</taxon>
        <taxon>Alteromonadaceae</taxon>
        <taxon>Alteromonas/Salinimonas group</taxon>
        <taxon>Alteromonas</taxon>
    </lineage>
</organism>
<dbReference type="KEGG" id="alt:ambt_06770"/>
<dbReference type="EMBL" id="CP002339">
    <property type="protein sequence ID" value="AEF02889.1"/>
    <property type="molecule type" value="Genomic_DNA"/>
</dbReference>
<name>F5Z4E9_ALTNA</name>
<evidence type="ECO:0000313" key="1">
    <source>
        <dbReference type="EMBL" id="AEF02889.1"/>
    </source>
</evidence>
<protein>
    <submittedName>
        <fullName evidence="1">Uncharacterized protein</fullName>
    </submittedName>
</protein>
<gene>
    <name evidence="1" type="ordered locus">ambt_06770</name>
</gene>
<reference evidence="1 2" key="1">
    <citation type="journal article" date="2011" name="J. Bacteriol.">
        <title>Complete genome sequence of the polycyclic aromatic hydrocarbon-degrading bacterium Alteromonas sp. strain SN2.</title>
        <authorList>
            <person name="Jin H.M."/>
            <person name="Jeong H."/>
            <person name="Moon E.J."/>
            <person name="Math R.K."/>
            <person name="Lee K."/>
            <person name="Kim H.J."/>
            <person name="Jeon C.O."/>
            <person name="Oh T.K."/>
            <person name="Kim J.F."/>
        </authorList>
    </citation>
    <scope>NUCLEOTIDE SEQUENCE [LARGE SCALE GENOMIC DNA]</scope>
    <source>
        <strain evidence="2">JCM 17741 / KACC 18427 / KCTC 11700BP / SN2</strain>
    </source>
</reference>
<accession>F5Z4E9</accession>
<dbReference type="AlphaFoldDB" id="F5Z4E9"/>
<evidence type="ECO:0000313" key="2">
    <source>
        <dbReference type="Proteomes" id="UP000000683"/>
    </source>
</evidence>
<proteinExistence type="predicted"/>
<keyword evidence="2" id="KW-1185">Reference proteome</keyword>
<dbReference type="HOGENOM" id="CLU_2784751_0_0_6"/>
<sequence>MNITYLYIFLLVLKCLNARQAKNSRHPAGLMLSLVRFYYAFSDQLMLCINYQKTAANENNNYSYLIFY</sequence>